<comment type="caution">
    <text evidence="2">The sequence shown here is derived from an EMBL/GenBank/DDBJ whole genome shotgun (WGS) entry which is preliminary data.</text>
</comment>
<sequence>MLPGRPCPCSPPAPLSPEEHKKASWGRKLANVAQHVVIYQEQGGDDARCTNLYSEVPPYSLAGRKKLFALKGRGRSGVIVLRSGMKMCAL</sequence>
<evidence type="ECO:0000313" key="2">
    <source>
        <dbReference type="EMBL" id="EFH89842.1"/>
    </source>
</evidence>
<accession>D6TBR0</accession>
<dbReference type="AlphaFoldDB" id="D6TBR0"/>
<dbReference type="STRING" id="485913.Krac_11423"/>
<dbReference type="InParanoid" id="D6TBR0"/>
<evidence type="ECO:0000313" key="3">
    <source>
        <dbReference type="Proteomes" id="UP000004508"/>
    </source>
</evidence>
<dbReference type="EMBL" id="ADVG01000001">
    <property type="protein sequence ID" value="EFH89842.1"/>
    <property type="molecule type" value="Genomic_DNA"/>
</dbReference>
<name>D6TBR0_KTERA</name>
<protein>
    <submittedName>
        <fullName evidence="2">Uncharacterized protein</fullName>
    </submittedName>
</protein>
<proteinExistence type="predicted"/>
<gene>
    <name evidence="2" type="ORF">Krac_11423</name>
</gene>
<keyword evidence="3" id="KW-1185">Reference proteome</keyword>
<reference evidence="2 3" key="1">
    <citation type="journal article" date="2011" name="Stand. Genomic Sci.">
        <title>Non-contiguous finished genome sequence and contextual data of the filamentous soil bacterium Ktedonobacter racemifer type strain (SOSP1-21).</title>
        <authorList>
            <person name="Chang Y.J."/>
            <person name="Land M."/>
            <person name="Hauser L."/>
            <person name="Chertkov O."/>
            <person name="Del Rio T.G."/>
            <person name="Nolan M."/>
            <person name="Copeland A."/>
            <person name="Tice H."/>
            <person name="Cheng J.F."/>
            <person name="Lucas S."/>
            <person name="Han C."/>
            <person name="Goodwin L."/>
            <person name="Pitluck S."/>
            <person name="Ivanova N."/>
            <person name="Ovchinikova G."/>
            <person name="Pati A."/>
            <person name="Chen A."/>
            <person name="Palaniappan K."/>
            <person name="Mavromatis K."/>
            <person name="Liolios K."/>
            <person name="Brettin T."/>
            <person name="Fiebig A."/>
            <person name="Rohde M."/>
            <person name="Abt B."/>
            <person name="Goker M."/>
            <person name="Detter J.C."/>
            <person name="Woyke T."/>
            <person name="Bristow J."/>
            <person name="Eisen J.A."/>
            <person name="Markowitz V."/>
            <person name="Hugenholtz P."/>
            <person name="Kyrpides N.C."/>
            <person name="Klenk H.P."/>
            <person name="Lapidus A."/>
        </authorList>
    </citation>
    <scope>NUCLEOTIDE SEQUENCE [LARGE SCALE GENOMIC DNA]</scope>
    <source>
        <strain evidence="3">DSM 44963</strain>
    </source>
</reference>
<feature type="compositionally biased region" description="Pro residues" evidence="1">
    <location>
        <begin position="1"/>
        <end position="15"/>
    </location>
</feature>
<organism evidence="2 3">
    <name type="scientific">Ktedonobacter racemifer DSM 44963</name>
    <dbReference type="NCBI Taxonomy" id="485913"/>
    <lineage>
        <taxon>Bacteria</taxon>
        <taxon>Bacillati</taxon>
        <taxon>Chloroflexota</taxon>
        <taxon>Ktedonobacteria</taxon>
        <taxon>Ktedonobacterales</taxon>
        <taxon>Ktedonobacteraceae</taxon>
        <taxon>Ktedonobacter</taxon>
    </lineage>
</organism>
<feature type="region of interest" description="Disordered" evidence="1">
    <location>
        <begin position="1"/>
        <end position="22"/>
    </location>
</feature>
<evidence type="ECO:0000256" key="1">
    <source>
        <dbReference type="SAM" id="MobiDB-lite"/>
    </source>
</evidence>
<dbReference type="Proteomes" id="UP000004508">
    <property type="component" value="Unassembled WGS sequence"/>
</dbReference>